<evidence type="ECO:0000313" key="2">
    <source>
        <dbReference type="Proteomes" id="UP001236369"/>
    </source>
</evidence>
<evidence type="ECO:0000313" key="1">
    <source>
        <dbReference type="EMBL" id="MDQ0441840.1"/>
    </source>
</evidence>
<keyword evidence="2" id="KW-1185">Reference proteome</keyword>
<name>A0ABU0HHR4_9HYPH</name>
<protein>
    <submittedName>
        <fullName evidence="1">Uncharacterized protein</fullName>
    </submittedName>
</protein>
<organism evidence="1 2">
    <name type="scientific">Methylobacterium persicinum</name>
    <dbReference type="NCBI Taxonomy" id="374426"/>
    <lineage>
        <taxon>Bacteria</taxon>
        <taxon>Pseudomonadati</taxon>
        <taxon>Pseudomonadota</taxon>
        <taxon>Alphaproteobacteria</taxon>
        <taxon>Hyphomicrobiales</taxon>
        <taxon>Methylobacteriaceae</taxon>
        <taxon>Methylobacterium</taxon>
    </lineage>
</organism>
<proteinExistence type="predicted"/>
<dbReference type="RefSeq" id="WP_238248876.1">
    <property type="nucleotide sequence ID" value="NZ_BPQX01000023.1"/>
</dbReference>
<dbReference type="Proteomes" id="UP001236369">
    <property type="component" value="Unassembled WGS sequence"/>
</dbReference>
<reference evidence="1 2" key="1">
    <citation type="submission" date="2023-07" db="EMBL/GenBank/DDBJ databases">
        <title>Genomic Encyclopedia of Type Strains, Phase IV (KMG-IV): sequencing the most valuable type-strain genomes for metagenomic binning, comparative biology and taxonomic classification.</title>
        <authorList>
            <person name="Goeker M."/>
        </authorList>
    </citation>
    <scope>NUCLEOTIDE SEQUENCE [LARGE SCALE GENOMIC DNA]</scope>
    <source>
        <strain evidence="1 2">DSM 19562</strain>
    </source>
</reference>
<gene>
    <name evidence="1" type="ORF">QO016_001323</name>
</gene>
<comment type="caution">
    <text evidence="1">The sequence shown here is derived from an EMBL/GenBank/DDBJ whole genome shotgun (WGS) entry which is preliminary data.</text>
</comment>
<dbReference type="EMBL" id="JAUSVV010000002">
    <property type="protein sequence ID" value="MDQ0441840.1"/>
    <property type="molecule type" value="Genomic_DNA"/>
</dbReference>
<accession>A0ABU0HHR4</accession>
<sequence>MADEATVAPSTKLEAYLLDRVAGIDETRHGWLDALSWHAVARVCEMMGAVAVNGPMATIRDYVDEDWRRAGEAGFEIASGGVVEIRRFLDRMRRSYPDRRVDNGGPQAWFGRLHTWLTDSVSERAYEPLRDLVVGYVADTVPVGPEDEFFGRRVVQRRRLHSIRTAALETGLHPKRLRKILAAGGLLPPSHTDLSDDRVVFDADEASELLASARRAISQAAAAAYTDAGRVQFALLVNHGFIKAGVTSEKKGLRGPTYDPVDLDAFLVSLLDGAIEVEAPYFPIVNIPEAAKRANCGAAEVVRLILGRKLAKVWRRAGAQGYASVFVDCEEIRNMIRQDYGPDLNLRAVEAELRTSTRVVDALVAIGVLPSRRATNPLNRCPYTAVRKDDLEAFSARYVSLHALAREKGIHFMALKRDLIDRGIQPAFDHSTVPATFYLREAIPD</sequence>